<protein>
    <submittedName>
        <fullName evidence="1">Uncharacterized protein</fullName>
    </submittedName>
</protein>
<gene>
    <name evidence="1" type="ORF">ACKI1S_27450</name>
</gene>
<sequence>MNRIRLYLHRIFRKPVITDPMRITTRRLADGLALDLEEYCTYVIETIADDEDLLNQLLEVVEDRQNARAHRHDGWEPEQLLVENLAAGVGTEVRVRGESLRRLGERLLSAAPKPKAAVVQLPRQREAGAA</sequence>
<keyword evidence="2" id="KW-1185">Reference proteome</keyword>
<reference evidence="1 2" key="1">
    <citation type="submission" date="2024-12" db="EMBL/GenBank/DDBJ databases">
        <title>Forecasting of Potato common scab and diversities of Pathogenic streptomyces spp. in china.</title>
        <authorList>
            <person name="Handique U."/>
            <person name="Wu J."/>
        </authorList>
    </citation>
    <scope>NUCLEOTIDE SEQUENCE [LARGE SCALE GENOMIC DNA]</scope>
    <source>
        <strain evidence="1 2">ZRIMU1585</strain>
    </source>
</reference>
<evidence type="ECO:0000313" key="2">
    <source>
        <dbReference type="Proteomes" id="UP001631993"/>
    </source>
</evidence>
<proteinExistence type="predicted"/>
<organism evidence="1 2">
    <name type="scientific">Streptomyces galilaeus</name>
    <dbReference type="NCBI Taxonomy" id="33899"/>
    <lineage>
        <taxon>Bacteria</taxon>
        <taxon>Bacillati</taxon>
        <taxon>Actinomycetota</taxon>
        <taxon>Actinomycetes</taxon>
        <taxon>Kitasatosporales</taxon>
        <taxon>Streptomycetaceae</taxon>
        <taxon>Streptomyces</taxon>
    </lineage>
</organism>
<comment type="caution">
    <text evidence="1">The sequence shown here is derived from an EMBL/GenBank/DDBJ whole genome shotgun (WGS) entry which is preliminary data.</text>
</comment>
<dbReference type="RefSeq" id="WP_369279732.1">
    <property type="nucleotide sequence ID" value="NZ_JBJVMW010000010.1"/>
</dbReference>
<accession>A0ABW9IPK1</accession>
<evidence type="ECO:0000313" key="1">
    <source>
        <dbReference type="EMBL" id="MFM9649872.1"/>
    </source>
</evidence>
<dbReference type="EMBL" id="JBJVNE010000014">
    <property type="protein sequence ID" value="MFM9649872.1"/>
    <property type="molecule type" value="Genomic_DNA"/>
</dbReference>
<name>A0ABW9IPK1_STRGJ</name>
<dbReference type="Proteomes" id="UP001631993">
    <property type="component" value="Unassembled WGS sequence"/>
</dbReference>